<sequence>MTTVRGDGVVNEISDEVQIVNTTAERNVLSNSLLVHLILDNLAVKDLKTCASTSFTFYSEAVKLLDMKSKIYLWSERFQSYFETLKKGGRIPKRSIVEMTIGTPQDFISSIPSTPTRFPNIPLEIMRRIDGDKVRYLQIHVETTKNFFAKMRQLLSLAVNLDELELYFKNVYHCDTNFVAALPFDDTFQLPNLKKLGFVWMRWTLMDKQGSGYFYAGSFNLFLSLIEI</sequence>
<dbReference type="EMBL" id="LNIX01000018">
    <property type="protein sequence ID" value="OXA45430.1"/>
    <property type="molecule type" value="Genomic_DNA"/>
</dbReference>
<keyword evidence="2" id="KW-1185">Reference proteome</keyword>
<comment type="caution">
    <text evidence="1">The sequence shown here is derived from an EMBL/GenBank/DDBJ whole genome shotgun (WGS) entry which is preliminary data.</text>
</comment>
<dbReference type="AlphaFoldDB" id="A0A226DJX5"/>
<accession>A0A226DJX5</accession>
<organism evidence="1 2">
    <name type="scientific">Folsomia candida</name>
    <name type="common">Springtail</name>
    <dbReference type="NCBI Taxonomy" id="158441"/>
    <lineage>
        <taxon>Eukaryota</taxon>
        <taxon>Metazoa</taxon>
        <taxon>Ecdysozoa</taxon>
        <taxon>Arthropoda</taxon>
        <taxon>Hexapoda</taxon>
        <taxon>Collembola</taxon>
        <taxon>Entomobryomorpha</taxon>
        <taxon>Isotomoidea</taxon>
        <taxon>Isotomidae</taxon>
        <taxon>Proisotominae</taxon>
        <taxon>Folsomia</taxon>
    </lineage>
</organism>
<reference evidence="1 2" key="1">
    <citation type="submission" date="2015-12" db="EMBL/GenBank/DDBJ databases">
        <title>The genome of Folsomia candida.</title>
        <authorList>
            <person name="Faddeeva A."/>
            <person name="Derks M.F."/>
            <person name="Anvar Y."/>
            <person name="Smit S."/>
            <person name="Van Straalen N."/>
            <person name="Roelofs D."/>
        </authorList>
    </citation>
    <scope>NUCLEOTIDE SEQUENCE [LARGE SCALE GENOMIC DNA]</scope>
    <source>
        <strain evidence="1 2">VU population</strain>
        <tissue evidence="1">Whole body</tissue>
    </source>
</reference>
<gene>
    <name evidence="1" type="ORF">Fcan01_20251</name>
</gene>
<name>A0A226DJX5_FOLCA</name>
<protein>
    <submittedName>
        <fullName evidence="1">Uncharacterized protein</fullName>
    </submittedName>
</protein>
<evidence type="ECO:0000313" key="2">
    <source>
        <dbReference type="Proteomes" id="UP000198287"/>
    </source>
</evidence>
<dbReference type="Proteomes" id="UP000198287">
    <property type="component" value="Unassembled WGS sequence"/>
</dbReference>
<proteinExistence type="predicted"/>
<evidence type="ECO:0000313" key="1">
    <source>
        <dbReference type="EMBL" id="OXA45430.1"/>
    </source>
</evidence>